<keyword evidence="1" id="KW-1133">Transmembrane helix</keyword>
<comment type="caution">
    <text evidence="2">The sequence shown here is derived from an EMBL/GenBank/DDBJ whole genome shotgun (WGS) entry which is preliminary data.</text>
</comment>
<dbReference type="RefSeq" id="WP_173748994.1">
    <property type="nucleotide sequence ID" value="NZ_JAAITA010000007.1"/>
</dbReference>
<keyword evidence="3" id="KW-1185">Reference proteome</keyword>
<evidence type="ECO:0000313" key="2">
    <source>
        <dbReference type="EMBL" id="NSJ85969.1"/>
    </source>
</evidence>
<keyword evidence="1" id="KW-0472">Membrane</keyword>
<name>A0ABX2I6Y0_BLAHA</name>
<protein>
    <submittedName>
        <fullName evidence="2">Uncharacterized protein</fullName>
    </submittedName>
</protein>
<organism evidence="2 3">
    <name type="scientific">Blautia hansenii</name>
    <name type="common">Ruminococcus hansenii</name>
    <dbReference type="NCBI Taxonomy" id="1322"/>
    <lineage>
        <taxon>Bacteria</taxon>
        <taxon>Bacillati</taxon>
        <taxon>Bacillota</taxon>
        <taxon>Clostridia</taxon>
        <taxon>Lachnospirales</taxon>
        <taxon>Lachnospiraceae</taxon>
        <taxon>Blautia</taxon>
    </lineage>
</organism>
<feature type="transmembrane region" description="Helical" evidence="1">
    <location>
        <begin position="75"/>
        <end position="96"/>
    </location>
</feature>
<accession>A0ABX2I6Y0</accession>
<feature type="transmembrane region" description="Helical" evidence="1">
    <location>
        <begin position="42"/>
        <end position="63"/>
    </location>
</feature>
<sequence length="246" mass="27605">MKKREWTKVFLILYGVLAAAGVTVLFLCKSRGYPCRQMASAFGYLLLCLAGIYIGGLGISNLIRYKVRYPDKSIAGGFTLLLFYGIAAVTALGFTIPGKAELQNLRTEISNAVLLAGEGRSFTQEEEKPKEEPKQAVPYEKVEDAYGKLYEEVLSMYYPSCTMQYNAKGNFYATMEEGIETYQGTADVPYEVTVVYDRVSDDGQSHMFIQYKIYSTSEGTVTDFGLRYYVNMYTGEVRAEEVPWGN</sequence>
<proteinExistence type="predicted"/>
<evidence type="ECO:0000313" key="3">
    <source>
        <dbReference type="Proteomes" id="UP000822142"/>
    </source>
</evidence>
<keyword evidence="1" id="KW-0812">Transmembrane</keyword>
<dbReference type="Proteomes" id="UP000822142">
    <property type="component" value="Unassembled WGS sequence"/>
</dbReference>
<evidence type="ECO:0000256" key="1">
    <source>
        <dbReference type="SAM" id="Phobius"/>
    </source>
</evidence>
<gene>
    <name evidence="2" type="ORF">G5A70_07245</name>
</gene>
<reference evidence="2 3" key="1">
    <citation type="journal article" date="2020" name="Cell Host Microbe">
        <title>Functional and Genomic Variation between Human-Derived Isolates of Lachnospiraceae Reveals Inter- and Intra-Species Diversity.</title>
        <authorList>
            <person name="Sorbara M.T."/>
            <person name="Littmann E.R."/>
            <person name="Fontana E."/>
            <person name="Moody T.U."/>
            <person name="Kohout C.E."/>
            <person name="Gjonbalaj M."/>
            <person name="Eaton V."/>
            <person name="Seok R."/>
            <person name="Leiner I.M."/>
            <person name="Pamer E.G."/>
        </authorList>
    </citation>
    <scope>NUCLEOTIDE SEQUENCE [LARGE SCALE GENOMIC DNA]</scope>
    <source>
        <strain evidence="2 3">MSK.15.26</strain>
    </source>
</reference>
<dbReference type="EMBL" id="JAAITA010000007">
    <property type="protein sequence ID" value="NSJ85969.1"/>
    <property type="molecule type" value="Genomic_DNA"/>
</dbReference>